<dbReference type="Proteomes" id="UP000001067">
    <property type="component" value="Unassembled WGS sequence"/>
</dbReference>
<organism evidence="5">
    <name type="scientific">Pyrenophora teres f. teres (strain 0-1)</name>
    <name type="common">Barley net blotch fungus</name>
    <name type="synonym">Drechslera teres f. teres</name>
    <dbReference type="NCBI Taxonomy" id="861557"/>
    <lineage>
        <taxon>Eukaryota</taxon>
        <taxon>Fungi</taxon>
        <taxon>Dikarya</taxon>
        <taxon>Ascomycota</taxon>
        <taxon>Pezizomycotina</taxon>
        <taxon>Dothideomycetes</taxon>
        <taxon>Pleosporomycetidae</taxon>
        <taxon>Pleosporales</taxon>
        <taxon>Pleosporineae</taxon>
        <taxon>Pleosporaceae</taxon>
        <taxon>Pyrenophora</taxon>
    </lineage>
</organism>
<keyword evidence="1" id="KW-0863">Zinc-finger</keyword>
<proteinExistence type="predicted"/>
<dbReference type="SMART" id="SM00343">
    <property type="entry name" value="ZnF_C2HC"/>
    <property type="match status" value="2"/>
</dbReference>
<feature type="compositionally biased region" description="Pro residues" evidence="2">
    <location>
        <begin position="26"/>
        <end position="40"/>
    </location>
</feature>
<keyword evidence="1" id="KW-0862">Zinc</keyword>
<evidence type="ECO:0000313" key="5">
    <source>
        <dbReference type="Proteomes" id="UP000001067"/>
    </source>
</evidence>
<dbReference type="InterPro" id="IPR001878">
    <property type="entry name" value="Znf_CCHC"/>
</dbReference>
<feature type="region of interest" description="Disordered" evidence="2">
    <location>
        <begin position="207"/>
        <end position="318"/>
    </location>
</feature>
<dbReference type="AlphaFoldDB" id="E3RSI0"/>
<feature type="region of interest" description="Disordered" evidence="2">
    <location>
        <begin position="113"/>
        <end position="141"/>
    </location>
</feature>
<feature type="compositionally biased region" description="Basic and acidic residues" evidence="2">
    <location>
        <begin position="391"/>
        <end position="405"/>
    </location>
</feature>
<accession>E3RSI0</accession>
<sequence>MSDDRVPYYPLRPQSPPRVNEETVQPTPPPPQSQPGPPYPSGGKICNHGPGECRAFYGLNASGRFDNDVYEAFYVNSITDHPVFRHLQLPQPQQQPQERGTIESAGEMDDVVGYGETQETDGGPVSPIDSPLADSHAEGSMEAEWGGYAEAEAEWTPTGYFRAGYLYPPLELERVVYPAELVEWEEDSGDWEGDGVEMLAHGSVRINTAGPGLYGPNNPPPPPTSPPPPSYRSQRPSEDSSGHSKRSRNRPSKSERMRTYAENEARQIRDRRDRSLSPDRNDQHHDHRRFRERSPVQRERPVQPEHVKPSRNDQKPIASEGGVRCYACNERGHYAANCTIRITNGAPDQKACFRCGEIGHIARACTAKAGQIKSSTEVAASEINAPTSRYQQREEVSDRAQDRRSRSPLRNLEPSRTVEDNHWSPEEEETYAVAQYSPVETNGYSQYGNGSEYGIEYEDTPFHDVYMPTHDHPDMSRTGYHDHHEVDWNGRVSNSDSTKSMSHHEHSNTPPAIQNPRAVGQDKQNQTKPQEAPKLGLPHLLAAKDIQAPPTAYDLRLYNARICDMYANLPREQKFRNGNNGKVAPSIYGSETRHDLGLCFATFLTRSICEMGPECPWRHHPLSIAEKIWIIEYGNARGKQFLENVERCYTCPQMPVPGANMHRVAEN</sequence>
<feature type="domain" description="CCHC-type" evidence="3">
    <location>
        <begin position="324"/>
        <end position="338"/>
    </location>
</feature>
<protein>
    <recommendedName>
        <fullName evidence="3">CCHC-type domain-containing protein</fullName>
    </recommendedName>
</protein>
<evidence type="ECO:0000256" key="2">
    <source>
        <dbReference type="SAM" id="MobiDB-lite"/>
    </source>
</evidence>
<dbReference type="eggNOG" id="ENOG502R253">
    <property type="taxonomic scope" value="Eukaryota"/>
</dbReference>
<feature type="region of interest" description="Disordered" evidence="2">
    <location>
        <begin position="488"/>
        <end position="535"/>
    </location>
</feature>
<feature type="compositionally biased region" description="Basic and acidic residues" evidence="2">
    <location>
        <begin position="292"/>
        <end position="314"/>
    </location>
</feature>
<evidence type="ECO:0000259" key="3">
    <source>
        <dbReference type="PROSITE" id="PS50158"/>
    </source>
</evidence>
<dbReference type="KEGG" id="pte:PTT_11869"/>
<feature type="compositionally biased region" description="Polar residues" evidence="2">
    <location>
        <begin position="373"/>
        <end position="390"/>
    </location>
</feature>
<dbReference type="Pfam" id="PF00098">
    <property type="entry name" value="zf-CCHC"/>
    <property type="match status" value="2"/>
</dbReference>
<gene>
    <name evidence="4" type="ORF">PTT_11869</name>
</gene>
<reference evidence="4 5" key="1">
    <citation type="journal article" date="2010" name="Genome Biol.">
        <title>A first genome assembly of the barley fungal pathogen Pyrenophora teres f. teres.</title>
        <authorList>
            <person name="Ellwood S.R."/>
            <person name="Liu Z."/>
            <person name="Syme R.A."/>
            <person name="Lai Z."/>
            <person name="Hane J.K."/>
            <person name="Keiper F."/>
            <person name="Moffat C.S."/>
            <person name="Oliver R.P."/>
            <person name="Friesen T.L."/>
        </authorList>
    </citation>
    <scope>NUCLEOTIDE SEQUENCE [LARGE SCALE GENOMIC DNA]</scope>
    <source>
        <strain evidence="4 5">0-1</strain>
    </source>
</reference>
<dbReference type="PROSITE" id="PS50158">
    <property type="entry name" value="ZF_CCHC"/>
    <property type="match status" value="2"/>
</dbReference>
<dbReference type="EMBL" id="GL534834">
    <property type="protein sequence ID" value="EFQ91327.1"/>
    <property type="molecule type" value="Genomic_DNA"/>
</dbReference>
<dbReference type="GO" id="GO:0008270">
    <property type="term" value="F:zinc ion binding"/>
    <property type="evidence" value="ECO:0007669"/>
    <property type="project" value="UniProtKB-KW"/>
</dbReference>
<feature type="region of interest" description="Disordered" evidence="2">
    <location>
        <begin position="373"/>
        <end position="429"/>
    </location>
</feature>
<feature type="compositionally biased region" description="Pro residues" evidence="2">
    <location>
        <begin position="217"/>
        <end position="230"/>
    </location>
</feature>
<name>E3RSI0_PYRTT</name>
<feature type="domain" description="CCHC-type" evidence="3">
    <location>
        <begin position="352"/>
        <end position="365"/>
    </location>
</feature>
<dbReference type="STRING" id="861557.E3RSI0"/>
<feature type="compositionally biased region" description="Basic and acidic residues" evidence="2">
    <location>
        <begin position="416"/>
        <end position="425"/>
    </location>
</feature>
<dbReference type="Gene3D" id="4.10.60.10">
    <property type="entry name" value="Zinc finger, CCHC-type"/>
    <property type="match status" value="1"/>
</dbReference>
<evidence type="ECO:0000313" key="4">
    <source>
        <dbReference type="EMBL" id="EFQ91327.1"/>
    </source>
</evidence>
<dbReference type="HOGENOM" id="CLU_411693_0_0_1"/>
<evidence type="ECO:0000256" key="1">
    <source>
        <dbReference type="PROSITE-ProRule" id="PRU00047"/>
    </source>
</evidence>
<dbReference type="InterPro" id="IPR036875">
    <property type="entry name" value="Znf_CCHC_sf"/>
</dbReference>
<dbReference type="SUPFAM" id="SSF57756">
    <property type="entry name" value="Retrovirus zinc finger-like domains"/>
    <property type="match status" value="1"/>
</dbReference>
<feature type="compositionally biased region" description="Polar residues" evidence="2">
    <location>
        <begin position="491"/>
        <end position="500"/>
    </location>
</feature>
<keyword evidence="1" id="KW-0479">Metal-binding</keyword>
<feature type="region of interest" description="Disordered" evidence="2">
    <location>
        <begin position="1"/>
        <end position="45"/>
    </location>
</feature>
<dbReference type="GO" id="GO:0003676">
    <property type="term" value="F:nucleic acid binding"/>
    <property type="evidence" value="ECO:0007669"/>
    <property type="project" value="InterPro"/>
</dbReference>
<feature type="compositionally biased region" description="Basic and acidic residues" evidence="2">
    <location>
        <begin position="252"/>
        <end position="285"/>
    </location>
</feature>
<dbReference type="OrthoDB" id="3797593at2759"/>
<keyword evidence="5" id="KW-1185">Reference proteome</keyword>